<dbReference type="EMBL" id="CAMXCT020002702">
    <property type="protein sequence ID" value="CAL1153321.1"/>
    <property type="molecule type" value="Genomic_DNA"/>
</dbReference>
<proteinExistence type="predicted"/>
<dbReference type="OrthoDB" id="10521834at2759"/>
<name>A0A9P1CZ24_9DINO</name>
<evidence type="ECO:0000313" key="4">
    <source>
        <dbReference type="EMBL" id="CAI3999946.1"/>
    </source>
</evidence>
<feature type="region of interest" description="Disordered" evidence="2">
    <location>
        <begin position="47"/>
        <end position="99"/>
    </location>
</feature>
<evidence type="ECO:0000256" key="3">
    <source>
        <dbReference type="SAM" id="SignalP"/>
    </source>
</evidence>
<keyword evidence="1" id="KW-0175">Coiled coil</keyword>
<evidence type="ECO:0000256" key="2">
    <source>
        <dbReference type="SAM" id="MobiDB-lite"/>
    </source>
</evidence>
<reference evidence="5 6" key="2">
    <citation type="submission" date="2024-05" db="EMBL/GenBank/DDBJ databases">
        <authorList>
            <person name="Chen Y."/>
            <person name="Shah S."/>
            <person name="Dougan E. K."/>
            <person name="Thang M."/>
            <person name="Chan C."/>
        </authorList>
    </citation>
    <scope>NUCLEOTIDE SEQUENCE [LARGE SCALE GENOMIC DNA]</scope>
</reference>
<evidence type="ECO:0000313" key="5">
    <source>
        <dbReference type="EMBL" id="CAL4787258.1"/>
    </source>
</evidence>
<reference evidence="4" key="1">
    <citation type="submission" date="2022-10" db="EMBL/GenBank/DDBJ databases">
        <authorList>
            <person name="Chen Y."/>
            <person name="Dougan E. K."/>
            <person name="Chan C."/>
            <person name="Rhodes N."/>
            <person name="Thang M."/>
        </authorList>
    </citation>
    <scope>NUCLEOTIDE SEQUENCE</scope>
</reference>
<gene>
    <name evidence="4" type="ORF">C1SCF055_LOCUS26103</name>
</gene>
<keyword evidence="6" id="KW-1185">Reference proteome</keyword>
<keyword evidence="3" id="KW-0732">Signal</keyword>
<dbReference type="EMBL" id="CAMXCT010002702">
    <property type="protein sequence ID" value="CAI3999946.1"/>
    <property type="molecule type" value="Genomic_DNA"/>
</dbReference>
<organism evidence="4">
    <name type="scientific">Cladocopium goreaui</name>
    <dbReference type="NCBI Taxonomy" id="2562237"/>
    <lineage>
        <taxon>Eukaryota</taxon>
        <taxon>Sar</taxon>
        <taxon>Alveolata</taxon>
        <taxon>Dinophyceae</taxon>
        <taxon>Suessiales</taxon>
        <taxon>Symbiodiniaceae</taxon>
        <taxon>Cladocopium</taxon>
    </lineage>
</organism>
<evidence type="ECO:0000313" key="6">
    <source>
        <dbReference type="Proteomes" id="UP001152797"/>
    </source>
</evidence>
<accession>A0A9P1CZ24</accession>
<feature type="chain" id="PRO_5043270896" evidence="3">
    <location>
        <begin position="22"/>
        <end position="760"/>
    </location>
</feature>
<feature type="signal peptide" evidence="3">
    <location>
        <begin position="1"/>
        <end position="21"/>
    </location>
</feature>
<protein>
    <submittedName>
        <fullName evidence="4">Uncharacterized protein</fullName>
    </submittedName>
</protein>
<comment type="caution">
    <text evidence="4">The sequence shown here is derived from an EMBL/GenBank/DDBJ whole genome shotgun (WGS) entry which is preliminary data.</text>
</comment>
<dbReference type="EMBL" id="CAMXCT030002702">
    <property type="protein sequence ID" value="CAL4787258.1"/>
    <property type="molecule type" value="Genomic_DNA"/>
</dbReference>
<sequence>MEFGLLLLVIALALLAAPWKGTDRHMQHSSCGNAEATAHVRPCNFKGRHGSHMSSPASRPATPLPRRQSCCDGASRLWSGEGNKMKGQRPRANPLRRPALMKDGPACPPGYLNNFWIGEAMTMLGSGFSPSEVAALSEDLHQIPGSSAALESSEPLLAVQQPVEQLVASEPCSSEESQVEEPDLEPQQAHAPVPPEPPIESAELQQPQESELQEPARRSISETLRAASAEEEPTESTFDELLDHLEASLMEVELSQHHAVLLKRAELHLLTLLGGLRDLLMRSLRSQTRRRTMELVGCARASRLRAVLESLHLSPGRADDRLVSCRAGCDAVDGVLADFGLQETLRQEQQEKRLALQRALEEKRRKEAELRKSREMQQAELRRVQLEQRQALTQAMQTPTLEDAESSLPAQKFTAPCVAPDFARGDCCMLNWFLEFAEALLGEVLCFLDGISLTILEICSTWWRRLVGTKLSGIWRFVHLCSLGARPPLALARVPKGLATVKGGGPWKQLWLARRKLLEEPDEAQRQVAFEQARLLLSPGSHAVVQPLKPSGRFLQMIIQNCLPDGFQHDPRFGPLQERWCSHLMVGVEAMVTHANGVQTNHEHLYMSWSVCFSAFQGLPRLFLASARWGPAQGAWEVDLAECRLPAKAPLPWAAAAQEIHELRAESRALSYGLCDATELCGFQFQGPQWRVRNPSLAPQEHWYRLYKDLFGLEQRDRAGRGRAYDCLKLLLALTCPNPFAQEPQKLALALESLQPHLED</sequence>
<dbReference type="Proteomes" id="UP001152797">
    <property type="component" value="Unassembled WGS sequence"/>
</dbReference>
<feature type="region of interest" description="Disordered" evidence="2">
    <location>
        <begin position="167"/>
        <end position="218"/>
    </location>
</feature>
<evidence type="ECO:0000256" key="1">
    <source>
        <dbReference type="SAM" id="Coils"/>
    </source>
</evidence>
<feature type="coiled-coil region" evidence="1">
    <location>
        <begin position="342"/>
        <end position="389"/>
    </location>
</feature>
<feature type="compositionally biased region" description="Low complexity" evidence="2">
    <location>
        <begin position="200"/>
        <end position="210"/>
    </location>
</feature>
<dbReference type="AlphaFoldDB" id="A0A9P1CZ24"/>